<reference evidence="1 2" key="1">
    <citation type="submission" date="2015-08" db="EMBL/GenBank/DDBJ databases">
        <title>Genomes of Isolates from Cabo Rojo, PR.</title>
        <authorList>
            <person name="Sanchez-Nieves R.L."/>
            <person name="Montalvo-Rodriguez R."/>
        </authorList>
    </citation>
    <scope>NUCLEOTIDE SEQUENCE [LARGE SCALE GENOMIC DNA]</scope>
    <source>
        <strain evidence="1 2">5</strain>
    </source>
</reference>
<dbReference type="Proteomes" id="UP000037747">
    <property type="component" value="Unassembled WGS sequence"/>
</dbReference>
<comment type="caution">
    <text evidence="1">The sequence shown here is derived from an EMBL/GenBank/DDBJ whole genome shotgun (WGS) entry which is preliminary data.</text>
</comment>
<organism evidence="1 2">
    <name type="scientific">Halorubrum tropicale</name>
    <dbReference type="NCBI Taxonomy" id="1765655"/>
    <lineage>
        <taxon>Archaea</taxon>
        <taxon>Methanobacteriati</taxon>
        <taxon>Methanobacteriota</taxon>
        <taxon>Stenosarchaea group</taxon>
        <taxon>Halobacteria</taxon>
        <taxon>Halobacteriales</taxon>
        <taxon>Haloferacaceae</taxon>
        <taxon>Halorubrum</taxon>
    </lineage>
</organism>
<keyword evidence="2" id="KW-1185">Reference proteome</keyword>
<evidence type="ECO:0000313" key="2">
    <source>
        <dbReference type="Proteomes" id="UP000037747"/>
    </source>
</evidence>
<name>A0A0M9AQX4_9EURY</name>
<sequence>MMLAWADLRSEQNDISITLRLLQTVLLKHGVCLIFLMIPKNVHTYRKNFQTFVSGLMSGYTNT</sequence>
<gene>
    <name evidence="1" type="ORF">AMR74_13370</name>
</gene>
<accession>A0A0M9AQX4</accession>
<evidence type="ECO:0000313" key="1">
    <source>
        <dbReference type="EMBL" id="KOX95905.1"/>
    </source>
</evidence>
<dbReference type="AlphaFoldDB" id="A0A0M9AQX4"/>
<proteinExistence type="predicted"/>
<dbReference type="EMBL" id="LIST01000005">
    <property type="protein sequence ID" value="KOX95905.1"/>
    <property type="molecule type" value="Genomic_DNA"/>
</dbReference>
<protein>
    <submittedName>
        <fullName evidence="1">Uncharacterized protein</fullName>
    </submittedName>
</protein>